<dbReference type="EMBL" id="JARFVB010000010">
    <property type="protein sequence ID" value="MDF0717398.1"/>
    <property type="molecule type" value="Genomic_DNA"/>
</dbReference>
<organism evidence="2 3">
    <name type="scientific">Flagellimonas yonaguniensis</name>
    <dbReference type="NCBI Taxonomy" id="3031325"/>
    <lineage>
        <taxon>Bacteria</taxon>
        <taxon>Pseudomonadati</taxon>
        <taxon>Bacteroidota</taxon>
        <taxon>Flavobacteriia</taxon>
        <taxon>Flavobacteriales</taxon>
        <taxon>Flavobacteriaceae</taxon>
        <taxon>Flagellimonas</taxon>
    </lineage>
</organism>
<dbReference type="InterPro" id="IPR051332">
    <property type="entry name" value="Fosfomycin_Res_Enzymes"/>
</dbReference>
<dbReference type="Pfam" id="PF00903">
    <property type="entry name" value="Glyoxalase"/>
    <property type="match status" value="1"/>
</dbReference>
<gene>
    <name evidence="2" type="ORF">PY092_14635</name>
</gene>
<keyword evidence="3" id="KW-1185">Reference proteome</keyword>
<evidence type="ECO:0000313" key="3">
    <source>
        <dbReference type="Proteomes" id="UP001221366"/>
    </source>
</evidence>
<comment type="caution">
    <text evidence="2">The sequence shown here is derived from an EMBL/GenBank/DDBJ whole genome shotgun (WGS) entry which is preliminary data.</text>
</comment>
<reference evidence="2 3" key="1">
    <citation type="submission" date="2023-03" db="EMBL/GenBank/DDBJ databases">
        <title>Muricauda XX sp. nov. and Muricauda XXX sp. nov., two novel species isolated from Okinawa Trough.</title>
        <authorList>
            <person name="Cao W."/>
            <person name="Deng X."/>
        </authorList>
    </citation>
    <scope>NUCLEOTIDE SEQUENCE [LARGE SCALE GENOMIC DNA]</scope>
    <source>
        <strain evidence="2 3">334s03</strain>
    </source>
</reference>
<dbReference type="InterPro" id="IPR029068">
    <property type="entry name" value="Glyas_Bleomycin-R_OHBP_Dase"/>
</dbReference>
<dbReference type="Gene3D" id="3.10.180.10">
    <property type="entry name" value="2,3-Dihydroxybiphenyl 1,2-Dioxygenase, domain 1"/>
    <property type="match status" value="1"/>
</dbReference>
<dbReference type="Proteomes" id="UP001221366">
    <property type="component" value="Unassembled WGS sequence"/>
</dbReference>
<dbReference type="PANTHER" id="PTHR36113:SF1">
    <property type="entry name" value="GLYOXALASE_BLEOMYCIN RESISTANCE PROTEIN_DIOXYGENASE"/>
    <property type="match status" value="1"/>
</dbReference>
<sequence>MKIEHIAIWTSDLEKMRAFYLRFFELESNEKYYNPKKQFSSYFLSFKNGARIELMHRPDISEFITNRDTKLGLAHFAISVGSKQKVDALTESIRKNGFTVIGEPRTTGDGYYESVIADPEGNWIEITE</sequence>
<dbReference type="InterPro" id="IPR004360">
    <property type="entry name" value="Glyas_Fos-R_dOase_dom"/>
</dbReference>
<name>A0ABT5Y1S6_9FLAO</name>
<dbReference type="PANTHER" id="PTHR36113">
    <property type="entry name" value="LYASE, PUTATIVE-RELATED-RELATED"/>
    <property type="match status" value="1"/>
</dbReference>
<dbReference type="SUPFAM" id="SSF54593">
    <property type="entry name" value="Glyoxalase/Bleomycin resistance protein/Dihydroxybiphenyl dioxygenase"/>
    <property type="match status" value="1"/>
</dbReference>
<evidence type="ECO:0000313" key="2">
    <source>
        <dbReference type="EMBL" id="MDF0717398.1"/>
    </source>
</evidence>
<protein>
    <submittedName>
        <fullName evidence="2">VOC family protein</fullName>
    </submittedName>
</protein>
<accession>A0ABT5Y1S6</accession>
<dbReference type="RefSeq" id="WP_275616546.1">
    <property type="nucleotide sequence ID" value="NZ_JARFVB010000010.1"/>
</dbReference>
<feature type="domain" description="VOC" evidence="1">
    <location>
        <begin position="2"/>
        <end position="128"/>
    </location>
</feature>
<proteinExistence type="predicted"/>
<evidence type="ECO:0000259" key="1">
    <source>
        <dbReference type="PROSITE" id="PS51819"/>
    </source>
</evidence>
<dbReference type="InterPro" id="IPR037523">
    <property type="entry name" value="VOC_core"/>
</dbReference>
<dbReference type="PROSITE" id="PS51819">
    <property type="entry name" value="VOC"/>
    <property type="match status" value="1"/>
</dbReference>